<dbReference type="AlphaFoldDB" id="A0A9X0A1E6"/>
<keyword evidence="3" id="KW-1185">Reference proteome</keyword>
<evidence type="ECO:0000256" key="1">
    <source>
        <dbReference type="SAM" id="MobiDB-lite"/>
    </source>
</evidence>
<protein>
    <submittedName>
        <fullName evidence="2">Uncharacterized protein</fullName>
    </submittedName>
</protein>
<proteinExistence type="predicted"/>
<comment type="caution">
    <text evidence="2">The sequence shown here is derived from an EMBL/GenBank/DDBJ whole genome shotgun (WGS) entry which is preliminary data.</text>
</comment>
<dbReference type="EMBL" id="MU825405">
    <property type="protein sequence ID" value="KAJ7391701.1"/>
    <property type="molecule type" value="Genomic_DNA"/>
</dbReference>
<gene>
    <name evidence="2" type="ORF">OS493_017398</name>
</gene>
<feature type="region of interest" description="Disordered" evidence="1">
    <location>
        <begin position="195"/>
        <end position="216"/>
    </location>
</feature>
<dbReference type="Proteomes" id="UP001163046">
    <property type="component" value="Unassembled WGS sequence"/>
</dbReference>
<accession>A0A9X0A1E6</accession>
<dbReference type="OrthoDB" id="5953903at2759"/>
<organism evidence="2 3">
    <name type="scientific">Desmophyllum pertusum</name>
    <dbReference type="NCBI Taxonomy" id="174260"/>
    <lineage>
        <taxon>Eukaryota</taxon>
        <taxon>Metazoa</taxon>
        <taxon>Cnidaria</taxon>
        <taxon>Anthozoa</taxon>
        <taxon>Hexacorallia</taxon>
        <taxon>Scleractinia</taxon>
        <taxon>Caryophylliina</taxon>
        <taxon>Caryophylliidae</taxon>
        <taxon>Desmophyllum</taxon>
    </lineage>
</organism>
<name>A0A9X0A1E6_9CNID</name>
<evidence type="ECO:0000313" key="2">
    <source>
        <dbReference type="EMBL" id="KAJ7391701.1"/>
    </source>
</evidence>
<reference evidence="2" key="1">
    <citation type="submission" date="2023-01" db="EMBL/GenBank/DDBJ databases">
        <title>Genome assembly of the deep-sea coral Lophelia pertusa.</title>
        <authorList>
            <person name="Herrera S."/>
            <person name="Cordes E."/>
        </authorList>
    </citation>
    <scope>NUCLEOTIDE SEQUENCE</scope>
    <source>
        <strain evidence="2">USNM1676648</strain>
        <tissue evidence="2">Polyp</tissue>
    </source>
</reference>
<evidence type="ECO:0000313" key="3">
    <source>
        <dbReference type="Proteomes" id="UP001163046"/>
    </source>
</evidence>
<sequence length="216" mass="24117">MRPIVTSLQVRLIDVYLVTRRSKMSPTTTAAFVLISMPGFARMYTKVLSLAELVQSTEERPRACNRQQNRDNTPAETVPSYWKRSVAIPLLDTVCAELQSRFSEEKRAHFELCALIPAVLTVKTSEEISEVSKSTSSKRATEDSSCITDRQHRGGEVVLLCEKNPHVVKEQDDHRQAVGSSRDCHALPQCPYRSGQSIQQVHGNPPKAHDVSFSAP</sequence>